<keyword evidence="6 7" id="KW-0472">Membrane</keyword>
<evidence type="ECO:0000256" key="2">
    <source>
        <dbReference type="ARBA" id="ARBA00006679"/>
    </source>
</evidence>
<evidence type="ECO:0000256" key="6">
    <source>
        <dbReference type="ARBA" id="ARBA00023136"/>
    </source>
</evidence>
<comment type="subcellular location">
    <subcellularLocation>
        <location evidence="1">Cell membrane</location>
        <topology evidence="1">Multi-pass membrane protein</topology>
    </subcellularLocation>
</comment>
<comment type="similarity">
    <text evidence="2">Belongs to the DoxX family.</text>
</comment>
<feature type="transmembrane region" description="Helical" evidence="7">
    <location>
        <begin position="75"/>
        <end position="96"/>
    </location>
</feature>
<dbReference type="PANTHER" id="PTHR33452:SF1">
    <property type="entry name" value="INNER MEMBRANE PROTEIN YPHA-RELATED"/>
    <property type="match status" value="1"/>
</dbReference>
<reference evidence="9" key="1">
    <citation type="submission" date="2019-01" db="EMBL/GenBank/DDBJ databases">
        <title>Gri0909 isolated from a small marine red alga.</title>
        <authorList>
            <person name="Kim J."/>
            <person name="Jeong S.E."/>
            <person name="Jeon C.O."/>
        </authorList>
    </citation>
    <scope>NUCLEOTIDE SEQUENCE [LARGE SCALE GENOMIC DNA]</scope>
    <source>
        <strain evidence="9">Gri0909</strain>
    </source>
</reference>
<evidence type="ECO:0000313" key="8">
    <source>
        <dbReference type="EMBL" id="RVU34070.1"/>
    </source>
</evidence>
<protein>
    <submittedName>
        <fullName evidence="8">DoxX family protein</fullName>
    </submittedName>
</protein>
<evidence type="ECO:0000256" key="1">
    <source>
        <dbReference type="ARBA" id="ARBA00004651"/>
    </source>
</evidence>
<dbReference type="InterPro" id="IPR051907">
    <property type="entry name" value="DoxX-like_oxidoreductase"/>
</dbReference>
<keyword evidence="3" id="KW-1003">Cell membrane</keyword>
<dbReference type="AlphaFoldDB" id="A0A3S3ULH3"/>
<dbReference type="RefSeq" id="WP_127768100.1">
    <property type="nucleotide sequence ID" value="NZ_SADE01000004.1"/>
</dbReference>
<evidence type="ECO:0000256" key="5">
    <source>
        <dbReference type="ARBA" id="ARBA00022989"/>
    </source>
</evidence>
<sequence>MAVDAETGANSKLVIPALAPLYSSLDKLAWLALRVATGALLIPHGAQKLFGAFGGGGLEGTANFFGSVGYPAPELMALLVGIIEFVGGICLVLGLLTRPVSVAVAIFMAAAVQFHAANGFFWPAKGFEYPLLWGIAALFFAVKGGGAFSLDRKIGREI</sequence>
<feature type="transmembrane region" description="Helical" evidence="7">
    <location>
        <begin position="130"/>
        <end position="150"/>
    </location>
</feature>
<dbReference type="Proteomes" id="UP000287447">
    <property type="component" value="Unassembled WGS sequence"/>
</dbReference>
<dbReference type="EMBL" id="SADE01000004">
    <property type="protein sequence ID" value="RVU34070.1"/>
    <property type="molecule type" value="Genomic_DNA"/>
</dbReference>
<dbReference type="PANTHER" id="PTHR33452">
    <property type="entry name" value="OXIDOREDUCTASE CATD-RELATED"/>
    <property type="match status" value="1"/>
</dbReference>
<evidence type="ECO:0000256" key="3">
    <source>
        <dbReference type="ARBA" id="ARBA00022475"/>
    </source>
</evidence>
<dbReference type="GO" id="GO:0005886">
    <property type="term" value="C:plasma membrane"/>
    <property type="evidence" value="ECO:0007669"/>
    <property type="project" value="UniProtKB-SubCell"/>
</dbReference>
<keyword evidence="9" id="KW-1185">Reference proteome</keyword>
<keyword evidence="4 7" id="KW-0812">Transmembrane</keyword>
<feature type="transmembrane region" description="Helical" evidence="7">
    <location>
        <begin position="103"/>
        <end position="124"/>
    </location>
</feature>
<dbReference type="Pfam" id="PF07681">
    <property type="entry name" value="DoxX"/>
    <property type="match status" value="1"/>
</dbReference>
<dbReference type="OrthoDB" id="5398343at2"/>
<evidence type="ECO:0000313" key="9">
    <source>
        <dbReference type="Proteomes" id="UP000287447"/>
    </source>
</evidence>
<comment type="caution">
    <text evidence="8">The sequence shown here is derived from an EMBL/GenBank/DDBJ whole genome shotgun (WGS) entry which is preliminary data.</text>
</comment>
<dbReference type="InterPro" id="IPR032808">
    <property type="entry name" value="DoxX"/>
</dbReference>
<proteinExistence type="inferred from homology"/>
<evidence type="ECO:0000256" key="4">
    <source>
        <dbReference type="ARBA" id="ARBA00022692"/>
    </source>
</evidence>
<organism evidence="8 9">
    <name type="scientific">Hwanghaeella grinnelliae</name>
    <dbReference type="NCBI Taxonomy" id="2500179"/>
    <lineage>
        <taxon>Bacteria</taxon>
        <taxon>Pseudomonadati</taxon>
        <taxon>Pseudomonadota</taxon>
        <taxon>Alphaproteobacteria</taxon>
        <taxon>Rhodospirillales</taxon>
        <taxon>Rhodospirillaceae</taxon>
        <taxon>Hwanghaeella</taxon>
    </lineage>
</organism>
<evidence type="ECO:0000256" key="7">
    <source>
        <dbReference type="SAM" id="Phobius"/>
    </source>
</evidence>
<accession>A0A3S3ULH3</accession>
<gene>
    <name evidence="8" type="ORF">EOI86_23420</name>
</gene>
<name>A0A3S3ULH3_9PROT</name>
<keyword evidence="5 7" id="KW-1133">Transmembrane helix</keyword>